<organism evidence="2 3">
    <name type="scientific">Effusibacillus consociatus</name>
    <dbReference type="NCBI Taxonomy" id="1117041"/>
    <lineage>
        <taxon>Bacteria</taxon>
        <taxon>Bacillati</taxon>
        <taxon>Bacillota</taxon>
        <taxon>Bacilli</taxon>
        <taxon>Bacillales</taxon>
        <taxon>Alicyclobacillaceae</taxon>
        <taxon>Effusibacillus</taxon>
    </lineage>
</organism>
<dbReference type="EMBL" id="JBHSHC010000013">
    <property type="protein sequence ID" value="MFC4766126.1"/>
    <property type="molecule type" value="Genomic_DNA"/>
</dbReference>
<name>A0ABV9PV38_9BACL</name>
<comment type="caution">
    <text evidence="2">The sequence shown here is derived from an EMBL/GenBank/DDBJ whole genome shotgun (WGS) entry which is preliminary data.</text>
</comment>
<keyword evidence="1" id="KW-0812">Transmembrane</keyword>
<dbReference type="PANTHER" id="PTHR31446:SF29">
    <property type="entry name" value="ACID PHOSPHATASE_VANADIUM-DEPENDENT HALOPEROXIDASE-RELATED PROTEIN"/>
    <property type="match status" value="1"/>
</dbReference>
<keyword evidence="1" id="KW-1133">Transmembrane helix</keyword>
<proteinExistence type="predicted"/>
<protein>
    <submittedName>
        <fullName evidence="2">Divergent PAP2 family protein</fullName>
    </submittedName>
</protein>
<evidence type="ECO:0000256" key="1">
    <source>
        <dbReference type="SAM" id="Phobius"/>
    </source>
</evidence>
<keyword evidence="3" id="KW-1185">Reference proteome</keyword>
<reference evidence="3" key="1">
    <citation type="journal article" date="2019" name="Int. J. Syst. Evol. Microbiol.">
        <title>The Global Catalogue of Microorganisms (GCM) 10K type strain sequencing project: providing services to taxonomists for standard genome sequencing and annotation.</title>
        <authorList>
            <consortium name="The Broad Institute Genomics Platform"/>
            <consortium name="The Broad Institute Genome Sequencing Center for Infectious Disease"/>
            <person name="Wu L."/>
            <person name="Ma J."/>
        </authorList>
    </citation>
    <scope>NUCLEOTIDE SEQUENCE [LARGE SCALE GENOMIC DNA]</scope>
    <source>
        <strain evidence="3">WYCCWR 12678</strain>
    </source>
</reference>
<feature type="transmembrane region" description="Helical" evidence="1">
    <location>
        <begin position="67"/>
        <end position="84"/>
    </location>
</feature>
<dbReference type="InterPro" id="IPR003832">
    <property type="entry name" value="DUF212"/>
</dbReference>
<accession>A0ABV9PV38</accession>
<sequence length="160" mass="17754">MRTILLNFPFIASLLATAVAQLVKVPIFFLTHGKWDLRQLINTGGMPSSHSAAVSCLAVSVGLTQGFGSPLFAIAAILGLIVMYDAMGVRRHAGETAMALNQLEADFDKHIEEEYKGKTLRDYRRKHKRLKEMLGHQPIEVLVGAMLGSVWALLFYQAWK</sequence>
<dbReference type="RefSeq" id="WP_380023837.1">
    <property type="nucleotide sequence ID" value="NZ_JBHSHC010000013.1"/>
</dbReference>
<keyword evidence="1" id="KW-0472">Membrane</keyword>
<gene>
    <name evidence="2" type="ORF">ACFO8Q_01765</name>
</gene>
<dbReference type="Pfam" id="PF02681">
    <property type="entry name" value="DUF212"/>
    <property type="match status" value="1"/>
</dbReference>
<dbReference type="Proteomes" id="UP001596002">
    <property type="component" value="Unassembled WGS sequence"/>
</dbReference>
<dbReference type="PANTHER" id="PTHR31446">
    <property type="entry name" value="ACID PHOSPHATASE/VANADIUM-DEPENDENT HALOPEROXIDASE-RELATED PROTEIN"/>
    <property type="match status" value="1"/>
</dbReference>
<evidence type="ECO:0000313" key="2">
    <source>
        <dbReference type="EMBL" id="MFC4766126.1"/>
    </source>
</evidence>
<evidence type="ECO:0000313" key="3">
    <source>
        <dbReference type="Proteomes" id="UP001596002"/>
    </source>
</evidence>
<feature type="transmembrane region" description="Helical" evidence="1">
    <location>
        <begin position="139"/>
        <end position="159"/>
    </location>
</feature>